<feature type="domain" description="HAT C-terminal dimerisation" evidence="7">
    <location>
        <begin position="775"/>
        <end position="861"/>
    </location>
</feature>
<dbReference type="InterPro" id="IPR008906">
    <property type="entry name" value="HATC_C_dom"/>
</dbReference>
<keyword evidence="3" id="KW-0863">Zinc-finger</keyword>
<name>A0A8H5D704_9AGAR</name>
<comment type="caution">
    <text evidence="8">The sequence shown here is derived from an EMBL/GenBank/DDBJ whole genome shotgun (WGS) entry which is preliminary data.</text>
</comment>
<feature type="region of interest" description="Disordered" evidence="6">
    <location>
        <begin position="27"/>
        <end position="132"/>
    </location>
</feature>
<evidence type="ECO:0000256" key="5">
    <source>
        <dbReference type="ARBA" id="ARBA00023242"/>
    </source>
</evidence>
<gene>
    <name evidence="8" type="ORF">D9758_010730</name>
</gene>
<dbReference type="InterPro" id="IPR012337">
    <property type="entry name" value="RNaseH-like_sf"/>
</dbReference>
<evidence type="ECO:0000313" key="8">
    <source>
        <dbReference type="EMBL" id="KAF5354378.1"/>
    </source>
</evidence>
<dbReference type="SUPFAM" id="SSF53098">
    <property type="entry name" value="Ribonuclease H-like"/>
    <property type="match status" value="1"/>
</dbReference>
<dbReference type="Proteomes" id="UP000559256">
    <property type="component" value="Unassembled WGS sequence"/>
</dbReference>
<dbReference type="AlphaFoldDB" id="A0A8H5D704"/>
<sequence>MAAVTSSNNCALGPDSELLDASQIVWDYDPDPTVVPPGAQTSSSPPSTSQTVRNTFDVLTSRGHVQAQTVAGQRKSTRTRRPTQKMLENNTPSINGKRKASSSSERRPAACKVAKNPSRNKRPDDAMDLDTSDVDMDALDDAESETDDESEVQLLDYDTMKSFNAGEVLVAALSKASRTQDIYLIFEKAERTNPDTNVTVRPHMWHLQEETATNENLLSDWECDQPSQAHCTDHFTVYKDLCEKKSVTMNASAIPASSNDLSRQTMLDSVVVKQPTVEFSIAGLCDYIVELVVLEDKVLRFVTRPAFRHLLQFCRPAIRDKDFICDMTLRNEILQRAESVIKIIKAKIASVPGKVSTTFDLWTSDPCDPYMSITAHYIWAPEDHPNDWTLECEQLEFAPFFGHHSGANQAAVLMKAFEKFGIDRNKLGWQTADNASNNDTTVRSIATTLNQADEGGILDSDDIEFWNASERRIRCMEHCVHLAAGAFTKGITPTSTSNIAVPDPEQPEDNENEDLDEINEFAPGDVVGKVLALIRQIRASPQARAYFRKCCISTNNWPLELRLWIRTRWASLHDALDRVIVLEKAIILFTQTADDNESVPKLKNKSYLDYRMSCVDWDHLKIVHEVLSLPAQATQSFSSSRHPTLSKTIPTLEYMRSMWVAMSENTRFLPVKSALLRGIENIDKWYNKVDDSPAYFITLVLNPTIKLAYVSGKWHRDWVQFDKYYIQPQQGTPSNPSSSSAQTNTGSGFGHSWMMAAIQDRLRADAAISSDPRTELRLYLESPLEPQPQREDGKVNEFDVIWWWGHHQDTYPTLSRMARDYLAIQGSAAPSERAFSSAGLTDHKCRNRLKPEMFAAIQTLKAAYCNGHISAHQQASEHVKDLQKALEEYYFEEDEDSGSEGEESS</sequence>
<dbReference type="Pfam" id="PF05699">
    <property type="entry name" value="Dimer_Tnp_hAT"/>
    <property type="match status" value="1"/>
</dbReference>
<evidence type="ECO:0000256" key="2">
    <source>
        <dbReference type="ARBA" id="ARBA00022723"/>
    </source>
</evidence>
<dbReference type="GO" id="GO:0005634">
    <property type="term" value="C:nucleus"/>
    <property type="evidence" value="ECO:0007669"/>
    <property type="project" value="UniProtKB-SubCell"/>
</dbReference>
<dbReference type="PANTHER" id="PTHR46481">
    <property type="entry name" value="ZINC FINGER BED DOMAIN-CONTAINING PROTEIN 4"/>
    <property type="match status" value="1"/>
</dbReference>
<reference evidence="8 9" key="1">
    <citation type="journal article" date="2020" name="ISME J.">
        <title>Uncovering the hidden diversity of litter-decomposition mechanisms in mushroom-forming fungi.</title>
        <authorList>
            <person name="Floudas D."/>
            <person name="Bentzer J."/>
            <person name="Ahren D."/>
            <person name="Johansson T."/>
            <person name="Persson P."/>
            <person name="Tunlid A."/>
        </authorList>
    </citation>
    <scope>NUCLEOTIDE SEQUENCE [LARGE SCALE GENOMIC DNA]</scope>
    <source>
        <strain evidence="8 9">CBS 291.85</strain>
    </source>
</reference>
<comment type="subcellular location">
    <subcellularLocation>
        <location evidence="1">Nucleus</location>
    </subcellularLocation>
</comment>
<evidence type="ECO:0000256" key="4">
    <source>
        <dbReference type="ARBA" id="ARBA00022833"/>
    </source>
</evidence>
<dbReference type="OrthoDB" id="3270175at2759"/>
<keyword evidence="5" id="KW-0539">Nucleus</keyword>
<accession>A0A8H5D704</accession>
<proteinExistence type="predicted"/>
<keyword evidence="4" id="KW-0862">Zinc</keyword>
<feature type="compositionally biased region" description="Low complexity" evidence="6">
    <location>
        <begin position="40"/>
        <end position="51"/>
    </location>
</feature>
<evidence type="ECO:0000256" key="1">
    <source>
        <dbReference type="ARBA" id="ARBA00004123"/>
    </source>
</evidence>
<dbReference type="GO" id="GO:0008270">
    <property type="term" value="F:zinc ion binding"/>
    <property type="evidence" value="ECO:0007669"/>
    <property type="project" value="UniProtKB-KW"/>
</dbReference>
<dbReference type="PANTHER" id="PTHR46481:SF10">
    <property type="entry name" value="ZINC FINGER BED DOMAIN-CONTAINING PROTEIN 39"/>
    <property type="match status" value="1"/>
</dbReference>
<evidence type="ECO:0000313" key="9">
    <source>
        <dbReference type="Proteomes" id="UP000559256"/>
    </source>
</evidence>
<dbReference type="InterPro" id="IPR052035">
    <property type="entry name" value="ZnF_BED_domain_contain"/>
</dbReference>
<evidence type="ECO:0000256" key="3">
    <source>
        <dbReference type="ARBA" id="ARBA00022771"/>
    </source>
</evidence>
<keyword evidence="9" id="KW-1185">Reference proteome</keyword>
<evidence type="ECO:0000256" key="6">
    <source>
        <dbReference type="SAM" id="MobiDB-lite"/>
    </source>
</evidence>
<organism evidence="8 9">
    <name type="scientific">Tetrapyrgos nigripes</name>
    <dbReference type="NCBI Taxonomy" id="182062"/>
    <lineage>
        <taxon>Eukaryota</taxon>
        <taxon>Fungi</taxon>
        <taxon>Dikarya</taxon>
        <taxon>Basidiomycota</taxon>
        <taxon>Agaricomycotina</taxon>
        <taxon>Agaricomycetes</taxon>
        <taxon>Agaricomycetidae</taxon>
        <taxon>Agaricales</taxon>
        <taxon>Marasmiineae</taxon>
        <taxon>Marasmiaceae</taxon>
        <taxon>Tetrapyrgos</taxon>
    </lineage>
</organism>
<protein>
    <recommendedName>
        <fullName evidence="7">HAT C-terminal dimerisation domain-containing protein</fullName>
    </recommendedName>
</protein>
<keyword evidence="2" id="KW-0479">Metal-binding</keyword>
<evidence type="ECO:0000259" key="7">
    <source>
        <dbReference type="Pfam" id="PF05699"/>
    </source>
</evidence>
<dbReference type="GO" id="GO:0046983">
    <property type="term" value="F:protein dimerization activity"/>
    <property type="evidence" value="ECO:0007669"/>
    <property type="project" value="InterPro"/>
</dbReference>
<dbReference type="EMBL" id="JAACJM010000060">
    <property type="protein sequence ID" value="KAF5354378.1"/>
    <property type="molecule type" value="Genomic_DNA"/>
</dbReference>